<proteinExistence type="predicted"/>
<accession>A0A8H4PM68</accession>
<organism evidence="2 3">
    <name type="scientific">Fusarium albosuccineum</name>
    <dbReference type="NCBI Taxonomy" id="1237068"/>
    <lineage>
        <taxon>Eukaryota</taxon>
        <taxon>Fungi</taxon>
        <taxon>Dikarya</taxon>
        <taxon>Ascomycota</taxon>
        <taxon>Pezizomycotina</taxon>
        <taxon>Sordariomycetes</taxon>
        <taxon>Hypocreomycetidae</taxon>
        <taxon>Hypocreales</taxon>
        <taxon>Nectriaceae</taxon>
        <taxon>Fusarium</taxon>
        <taxon>Fusarium decemcellulare species complex</taxon>
    </lineage>
</organism>
<feature type="non-terminal residue" evidence="2">
    <location>
        <position position="543"/>
    </location>
</feature>
<feature type="compositionally biased region" description="Low complexity" evidence="1">
    <location>
        <begin position="180"/>
        <end position="194"/>
    </location>
</feature>
<comment type="caution">
    <text evidence="2">The sequence shown here is derived from an EMBL/GenBank/DDBJ whole genome shotgun (WGS) entry which is preliminary data.</text>
</comment>
<name>A0A8H4PM68_9HYPO</name>
<dbReference type="OrthoDB" id="2123378at2759"/>
<feature type="compositionally biased region" description="Basic and acidic residues" evidence="1">
    <location>
        <begin position="299"/>
        <end position="314"/>
    </location>
</feature>
<feature type="compositionally biased region" description="Acidic residues" evidence="1">
    <location>
        <begin position="259"/>
        <end position="270"/>
    </location>
</feature>
<dbReference type="GO" id="GO:0005525">
    <property type="term" value="F:GTP binding"/>
    <property type="evidence" value="ECO:0007669"/>
    <property type="project" value="TreeGrafter"/>
</dbReference>
<feature type="compositionally biased region" description="Polar residues" evidence="1">
    <location>
        <begin position="244"/>
        <end position="254"/>
    </location>
</feature>
<feature type="compositionally biased region" description="Acidic residues" evidence="1">
    <location>
        <begin position="279"/>
        <end position="288"/>
    </location>
</feature>
<feature type="compositionally biased region" description="Polar residues" evidence="1">
    <location>
        <begin position="151"/>
        <end position="179"/>
    </location>
</feature>
<feature type="region of interest" description="Disordered" evidence="1">
    <location>
        <begin position="240"/>
        <end position="465"/>
    </location>
</feature>
<evidence type="ECO:0000313" key="3">
    <source>
        <dbReference type="Proteomes" id="UP000554235"/>
    </source>
</evidence>
<protein>
    <submittedName>
        <fullName evidence="2">Bud site selection BUD4</fullName>
    </submittedName>
</protein>
<dbReference type="PANTHER" id="PTHR36100:SF1">
    <property type="entry name" value="BUD SITE SELECTION PROTEIN 4"/>
    <property type="match status" value="1"/>
</dbReference>
<feature type="region of interest" description="Disordered" evidence="1">
    <location>
        <begin position="492"/>
        <end position="543"/>
    </location>
</feature>
<reference evidence="2 3" key="1">
    <citation type="submission" date="2020-01" db="EMBL/GenBank/DDBJ databases">
        <title>Identification and distribution of gene clusters putatively required for synthesis of sphingolipid metabolism inhibitors in phylogenetically diverse species of the filamentous fungus Fusarium.</title>
        <authorList>
            <person name="Kim H.-S."/>
            <person name="Busman M."/>
            <person name="Brown D.W."/>
            <person name="Divon H."/>
            <person name="Uhlig S."/>
            <person name="Proctor R.H."/>
        </authorList>
    </citation>
    <scope>NUCLEOTIDE SEQUENCE [LARGE SCALE GENOMIC DNA]</scope>
    <source>
        <strain evidence="2 3">NRRL 20459</strain>
    </source>
</reference>
<feature type="compositionally biased region" description="Low complexity" evidence="1">
    <location>
        <begin position="125"/>
        <end position="136"/>
    </location>
</feature>
<feature type="compositionally biased region" description="Polar residues" evidence="1">
    <location>
        <begin position="450"/>
        <end position="461"/>
    </location>
</feature>
<feature type="compositionally biased region" description="Polar residues" evidence="1">
    <location>
        <begin position="20"/>
        <end position="66"/>
    </location>
</feature>
<dbReference type="EMBL" id="JAADYS010000117">
    <property type="protein sequence ID" value="KAF4472163.1"/>
    <property type="molecule type" value="Genomic_DNA"/>
</dbReference>
<keyword evidence="3" id="KW-1185">Reference proteome</keyword>
<evidence type="ECO:0000313" key="2">
    <source>
        <dbReference type="EMBL" id="KAF4472163.1"/>
    </source>
</evidence>
<feature type="compositionally biased region" description="Pro residues" evidence="1">
    <location>
        <begin position="532"/>
        <end position="543"/>
    </location>
</feature>
<feature type="compositionally biased region" description="Basic and acidic residues" evidence="1">
    <location>
        <begin position="425"/>
        <end position="436"/>
    </location>
</feature>
<dbReference type="Proteomes" id="UP000554235">
    <property type="component" value="Unassembled WGS sequence"/>
</dbReference>
<feature type="region of interest" description="Disordered" evidence="1">
    <location>
        <begin position="1"/>
        <end position="216"/>
    </location>
</feature>
<dbReference type="PANTHER" id="PTHR36100">
    <property type="entry name" value="BUD SITE SELECTION PROTEIN 4"/>
    <property type="match status" value="1"/>
</dbReference>
<gene>
    <name evidence="2" type="ORF">FALBO_938</name>
</gene>
<dbReference type="AlphaFoldDB" id="A0A8H4PM68"/>
<evidence type="ECO:0000256" key="1">
    <source>
        <dbReference type="SAM" id="MobiDB-lite"/>
    </source>
</evidence>
<sequence length="543" mass="59731">MASGIPRPLSELSPTEMRRNSPSWHRPSNGSPKKSSGNPDSSPFQSSPMESVTSPRMFWQNRNSENFYGRGGSPSPNRRSSIERLQKASRVRNSNILALEQKQEYDPTRIPQIERPLAKVQGNVFGSTGSFRSSTGERPIFSHQRSESKTSVHTLSPTKTATPHSVGSPNRPLTPSREQSSPTKSSLSSRFKSSFDMETGTWSVDSPGDEHQLPPGRALHRHAKSVTFDAAPPQINEYEMATPDLSSIGTNSREGSYESMEDDEDDEDVLYDPAHVDLEGDSFDASLEDTDKTPVVGPDDWRGDSPFVHRDTPREFNSSPMPENAPAAPTGRPAHIRTDSSTSNGEHRPLPPLPGFVSHSRNNSVPFSPASPGLSATAERMLGSHRNLPSPPPASSTSKSDIQNIGNTRMSLEERLRLMMLSDENDGKSAAEQQRERRLRRAVGRDRLSSPVSEPESTISMNEALGEEEDAIGDISALEDYQLPPRISRDSIMRKVNNGNKTVDQEKDYIFSSPPGPRSPSRSPERQVPLEPDVPIPSPEDSL</sequence>
<dbReference type="InterPro" id="IPR052007">
    <property type="entry name" value="Bud4"/>
</dbReference>